<dbReference type="PANTHER" id="PTHR47089:SF1">
    <property type="entry name" value="GUANOSINE ABC TRANSPORTER PERMEASE PROTEIN NUPP"/>
    <property type="match status" value="1"/>
</dbReference>
<dbReference type="PANTHER" id="PTHR47089">
    <property type="entry name" value="ABC TRANSPORTER, PERMEASE PROTEIN"/>
    <property type="match status" value="1"/>
</dbReference>
<feature type="transmembrane region" description="Helical" evidence="7">
    <location>
        <begin position="75"/>
        <end position="93"/>
    </location>
</feature>
<organism evidence="8 9">
    <name type="scientific">Mesoplasma tabanidae</name>
    <dbReference type="NCBI Taxonomy" id="219745"/>
    <lineage>
        <taxon>Bacteria</taxon>
        <taxon>Bacillati</taxon>
        <taxon>Mycoplasmatota</taxon>
        <taxon>Mollicutes</taxon>
        <taxon>Entomoplasmatales</taxon>
        <taxon>Entomoplasmataceae</taxon>
        <taxon>Mesoplasma</taxon>
    </lineage>
</organism>
<evidence type="ECO:0000256" key="6">
    <source>
        <dbReference type="SAM" id="Coils"/>
    </source>
</evidence>
<keyword evidence="5 7" id="KW-0472">Membrane</keyword>
<dbReference type="Pfam" id="PF02653">
    <property type="entry name" value="BPD_transp_2"/>
    <property type="match status" value="1"/>
</dbReference>
<dbReference type="KEGG" id="mtab:MTABA_v1c07190"/>
<evidence type="ECO:0000313" key="9">
    <source>
        <dbReference type="Proteomes" id="UP000232223"/>
    </source>
</evidence>
<accession>A0A2K8P578</accession>
<evidence type="ECO:0000256" key="3">
    <source>
        <dbReference type="ARBA" id="ARBA00022692"/>
    </source>
</evidence>
<keyword evidence="2" id="KW-1003">Cell membrane</keyword>
<sequence length="612" mass="69442">MKKINQWKFRTRSIAYIKSTTFKTKTSYVKVSFISIILGLLCGIIFLYCFGMNGFGFIFSSMIKPFASPVEPESTVILLAVFILLGLGLALGFRVKLFNMGGSGQAIGGLLITYLFLNAITGGSDFSNLPGGYGILLFLIFIVSGAIVSSLTGILKVLFNIHEVATSIVINWILWYLLKYVLFVKFDTQLNSPNLPEVFGSQLWVFAIVFALVSIVLVFVVCETTTIGYKYKVVGMQSTAAKYAGIKTNSFIIGITALQGIFISAAGFFYYFGLKSNISVTNDIMPLLGFDGIPIALVAFNNFIGIVPVAILWAILKDGIQLTMNSPEYMGLPSETSDLLFGIIILFSTMYLVLMKINVTKYFSTIAYKIKNPKFKSEIQVINSEIRKLKKQRKRILLNKEFNLQKSQIKELKLKIKSSTADIKILKEELNSFIYEYHESKSFKLSKIKNRIKDLKNEKKHFIENELEKYKIQSIKGLKNVYEGKYNTTTFPILDQVILFEAEIQVMTEAIKKSDSDIADKLLKNKTKLEEKAMELINKQEVQIREFKINYTLTKQEANNFLKQIKHQYKAEIKELQAKSASKTFRKLKIRKLKIDLLEKQMEVVKLYGSNI</sequence>
<evidence type="ECO:0000256" key="7">
    <source>
        <dbReference type="SAM" id="Phobius"/>
    </source>
</evidence>
<feature type="transmembrane region" description="Helical" evidence="7">
    <location>
        <begin position="250"/>
        <end position="272"/>
    </location>
</feature>
<dbReference type="InterPro" id="IPR001851">
    <property type="entry name" value="ABC_transp_permease"/>
</dbReference>
<dbReference type="AlphaFoldDB" id="A0A2K8P578"/>
<keyword evidence="6" id="KW-0175">Coiled coil</keyword>
<comment type="subcellular location">
    <subcellularLocation>
        <location evidence="1">Cell membrane</location>
        <topology evidence="1">Multi-pass membrane protein</topology>
    </subcellularLocation>
</comment>
<feature type="transmembrane region" description="Helical" evidence="7">
    <location>
        <begin position="100"/>
        <end position="120"/>
    </location>
</feature>
<feature type="transmembrane region" description="Helical" evidence="7">
    <location>
        <begin position="337"/>
        <end position="354"/>
    </location>
</feature>
<keyword evidence="9" id="KW-1185">Reference proteome</keyword>
<keyword evidence="4 7" id="KW-1133">Transmembrane helix</keyword>
<evidence type="ECO:0000313" key="8">
    <source>
        <dbReference type="EMBL" id="ATZ21911.1"/>
    </source>
</evidence>
<proteinExistence type="predicted"/>
<feature type="transmembrane region" description="Helical" evidence="7">
    <location>
        <begin position="164"/>
        <end position="183"/>
    </location>
</feature>
<evidence type="ECO:0000256" key="1">
    <source>
        <dbReference type="ARBA" id="ARBA00004651"/>
    </source>
</evidence>
<feature type="coiled-coil region" evidence="6">
    <location>
        <begin position="379"/>
        <end position="473"/>
    </location>
</feature>
<dbReference type="OrthoDB" id="45037at2"/>
<evidence type="ECO:0000256" key="4">
    <source>
        <dbReference type="ARBA" id="ARBA00022989"/>
    </source>
</evidence>
<evidence type="ECO:0000256" key="5">
    <source>
        <dbReference type="ARBA" id="ARBA00023136"/>
    </source>
</evidence>
<dbReference type="EMBL" id="CP024969">
    <property type="protein sequence ID" value="ATZ21911.1"/>
    <property type="molecule type" value="Genomic_DNA"/>
</dbReference>
<protein>
    <submittedName>
        <fullName evidence="8">Ribose/galactose ABC transporter permease</fullName>
    </submittedName>
</protein>
<feature type="transmembrane region" description="Helical" evidence="7">
    <location>
        <begin position="292"/>
        <end position="316"/>
    </location>
</feature>
<evidence type="ECO:0000256" key="2">
    <source>
        <dbReference type="ARBA" id="ARBA00022475"/>
    </source>
</evidence>
<keyword evidence="3 7" id="KW-0812">Transmembrane</keyword>
<dbReference type="CDD" id="cd06580">
    <property type="entry name" value="TM_PBP1_transp_TpRbsC_like"/>
    <property type="match status" value="1"/>
</dbReference>
<name>A0A2K8P578_9MOLU</name>
<gene>
    <name evidence="8" type="ORF">MTABA_v1c07190</name>
</gene>
<dbReference type="GO" id="GO:0005886">
    <property type="term" value="C:plasma membrane"/>
    <property type="evidence" value="ECO:0007669"/>
    <property type="project" value="UniProtKB-SubCell"/>
</dbReference>
<dbReference type="Proteomes" id="UP000232223">
    <property type="component" value="Chromosome"/>
</dbReference>
<dbReference type="RefSeq" id="WP_100679827.1">
    <property type="nucleotide sequence ID" value="NZ_CP024969.1"/>
</dbReference>
<reference evidence="8 9" key="1">
    <citation type="submission" date="2017-11" db="EMBL/GenBank/DDBJ databases">
        <title>Genome sequence of Mesoplasma tabanidae BARC 857 (ATCC 49584).</title>
        <authorList>
            <person name="Lo W.-S."/>
            <person name="Kuo C.-H."/>
        </authorList>
    </citation>
    <scope>NUCLEOTIDE SEQUENCE [LARGE SCALE GENOMIC DNA]</scope>
    <source>
        <strain evidence="8 9">BARC 857</strain>
    </source>
</reference>
<feature type="coiled-coil region" evidence="6">
    <location>
        <begin position="519"/>
        <end position="579"/>
    </location>
</feature>
<dbReference type="GO" id="GO:0022857">
    <property type="term" value="F:transmembrane transporter activity"/>
    <property type="evidence" value="ECO:0007669"/>
    <property type="project" value="InterPro"/>
</dbReference>
<feature type="transmembrane region" description="Helical" evidence="7">
    <location>
        <begin position="132"/>
        <end position="152"/>
    </location>
</feature>
<feature type="transmembrane region" description="Helical" evidence="7">
    <location>
        <begin position="203"/>
        <end position="229"/>
    </location>
</feature>
<feature type="transmembrane region" description="Helical" evidence="7">
    <location>
        <begin position="33"/>
        <end position="63"/>
    </location>
</feature>